<dbReference type="PANTHER" id="PTHR11070:SF2">
    <property type="entry name" value="ATP-DEPENDENT DNA HELICASE SRS2"/>
    <property type="match status" value="1"/>
</dbReference>
<proteinExistence type="predicted"/>
<evidence type="ECO:0000256" key="2">
    <source>
        <dbReference type="ARBA" id="ARBA00022801"/>
    </source>
</evidence>
<dbReference type="Pfam" id="PF00580">
    <property type="entry name" value="UvrD-helicase"/>
    <property type="match status" value="1"/>
</dbReference>
<sequence>MPQSFEGFITYDDITEIAESEKLILQDDIRISILKAMHSIDVQACPGSGKTTLIATKLILLAKKWNSPHRGICVLSHTNVAKDEIISRLQCSTSKAAQRLLKYPHFIGTIQEFVHRFLALPYIRSRGIQDITVDNDIYAKQAIKLLELAQFSWFKVTLNGLGNTIEQEAFFRGTFRYISQNSEEINLDKKPRSWNQDNNLQRAKRDLGQLKNYLDERGVFLFRDMYTHADKACTNNPELAEVIRARFPFVLIDEMQDTQKFQDELLRKVFLQNSPLIVQRFGDPEQSIFNNIGTEEPNQSFNGKLRDQMDYIIHTSHRFDGVLSNKICKLSFNEISLETELTEANLLDRAQAHTTRDRFSDTVIIFNDDTCEEVIEHFAQIVSNQFAIEYKQNKKFTVKVVGAVGAKIAPNEAQFRIGHYWPDFDKTKSKSHFKENYFIEAVRRCQENSTIDLADNYKLLLTCILKLMRMSNKMDDNEKYFSSTTLREYLIKIGSWTRFRKGLFYLLTETKVTKQQHWEIACRTLISLLRLENIPAEATDYMAFHEDTNPDEARQAEHASSLTPLKDNTLIHEDGFHIELSTIHAVKGETHDATLVIETKNHTFDLQTMLPYLTGELPNVEHPNASLPDKPNSLRAFKPNKVFMRQFYVAMSRPKHLLCLALHSDRISSEQIQLLQQRGWQVDII</sequence>
<feature type="binding site" evidence="6">
    <location>
        <begin position="44"/>
        <end position="51"/>
    </location>
    <ligand>
        <name>ATP</name>
        <dbReference type="ChEBI" id="CHEBI:30616"/>
    </ligand>
</feature>
<evidence type="ECO:0000313" key="8">
    <source>
        <dbReference type="EMBL" id="ECK7332091.1"/>
    </source>
</evidence>
<dbReference type="AlphaFoldDB" id="A0A5Y6MAK9"/>
<dbReference type="EMBL" id="AAJCYV010000018">
    <property type="protein sequence ID" value="ECK7332091.1"/>
    <property type="molecule type" value="Genomic_DNA"/>
</dbReference>
<dbReference type="GO" id="GO:0003677">
    <property type="term" value="F:DNA binding"/>
    <property type="evidence" value="ECO:0007669"/>
    <property type="project" value="InterPro"/>
</dbReference>
<dbReference type="GO" id="GO:0005524">
    <property type="term" value="F:ATP binding"/>
    <property type="evidence" value="ECO:0007669"/>
    <property type="project" value="UniProtKB-UniRule"/>
</dbReference>
<keyword evidence="3 6" id="KW-0347">Helicase</keyword>
<accession>A0A5Y6MAK9</accession>
<dbReference type="PANTHER" id="PTHR11070">
    <property type="entry name" value="UVRD / RECB / PCRA DNA HELICASE FAMILY MEMBER"/>
    <property type="match status" value="1"/>
</dbReference>
<evidence type="ECO:0000256" key="6">
    <source>
        <dbReference type="PROSITE-ProRule" id="PRU00560"/>
    </source>
</evidence>
<evidence type="ECO:0000259" key="7">
    <source>
        <dbReference type="PROSITE" id="PS51198"/>
    </source>
</evidence>
<dbReference type="GO" id="GO:0000725">
    <property type="term" value="P:recombinational repair"/>
    <property type="evidence" value="ECO:0007669"/>
    <property type="project" value="TreeGrafter"/>
</dbReference>
<dbReference type="GO" id="GO:0043138">
    <property type="term" value="F:3'-5' DNA helicase activity"/>
    <property type="evidence" value="ECO:0007669"/>
    <property type="project" value="TreeGrafter"/>
</dbReference>
<feature type="domain" description="UvrD-like helicase ATP-binding" evidence="7">
    <location>
        <begin position="23"/>
        <end position="337"/>
    </location>
</feature>
<evidence type="ECO:0000256" key="4">
    <source>
        <dbReference type="ARBA" id="ARBA00022840"/>
    </source>
</evidence>
<evidence type="ECO:0000256" key="3">
    <source>
        <dbReference type="ARBA" id="ARBA00022806"/>
    </source>
</evidence>
<organism evidence="8">
    <name type="scientific">Salmonella houtenae</name>
    <dbReference type="NCBI Taxonomy" id="59205"/>
    <lineage>
        <taxon>Bacteria</taxon>
        <taxon>Pseudomonadati</taxon>
        <taxon>Pseudomonadota</taxon>
        <taxon>Gammaproteobacteria</taxon>
        <taxon>Enterobacterales</taxon>
        <taxon>Enterobacteriaceae</taxon>
        <taxon>Salmonella</taxon>
    </lineage>
</organism>
<reference evidence="8" key="1">
    <citation type="submission" date="2019-08" db="EMBL/GenBank/DDBJ databases">
        <authorList>
            <person name="Ashton P.M."/>
            <person name="Dallman T."/>
            <person name="Nair S."/>
            <person name="De Pinna E."/>
            <person name="Peters T."/>
            <person name="Grant K."/>
        </authorList>
    </citation>
    <scope>NUCLEOTIDE SEQUENCE</scope>
    <source>
        <strain evidence="8">779338</strain>
    </source>
</reference>
<dbReference type="Gene3D" id="3.40.50.300">
    <property type="entry name" value="P-loop containing nucleotide triphosphate hydrolases"/>
    <property type="match status" value="2"/>
</dbReference>
<protein>
    <recommendedName>
        <fullName evidence="5">DNA 3'-5' helicase II</fullName>
    </recommendedName>
</protein>
<dbReference type="SUPFAM" id="SSF52540">
    <property type="entry name" value="P-loop containing nucleoside triphosphate hydrolases"/>
    <property type="match status" value="1"/>
</dbReference>
<dbReference type="GO" id="GO:0016787">
    <property type="term" value="F:hydrolase activity"/>
    <property type="evidence" value="ECO:0007669"/>
    <property type="project" value="UniProtKB-UniRule"/>
</dbReference>
<dbReference type="PROSITE" id="PS51198">
    <property type="entry name" value="UVRD_HELICASE_ATP_BIND"/>
    <property type="match status" value="1"/>
</dbReference>
<gene>
    <name evidence="8" type="ORF">FRN20_14985</name>
</gene>
<name>A0A5Y6MAK9_SALHO</name>
<dbReference type="InterPro" id="IPR027417">
    <property type="entry name" value="P-loop_NTPase"/>
</dbReference>
<keyword evidence="2 6" id="KW-0378">Hydrolase</keyword>
<comment type="caution">
    <text evidence="8">The sequence shown here is derived from an EMBL/GenBank/DDBJ whole genome shotgun (WGS) entry which is preliminary data.</text>
</comment>
<dbReference type="InterPro" id="IPR000212">
    <property type="entry name" value="DNA_helicase_UvrD/REP"/>
</dbReference>
<keyword evidence="1 6" id="KW-0547">Nucleotide-binding</keyword>
<evidence type="ECO:0000256" key="1">
    <source>
        <dbReference type="ARBA" id="ARBA00022741"/>
    </source>
</evidence>
<dbReference type="InterPro" id="IPR014016">
    <property type="entry name" value="UvrD-like_ATP-bd"/>
</dbReference>
<evidence type="ECO:0000256" key="5">
    <source>
        <dbReference type="ARBA" id="ARBA00034923"/>
    </source>
</evidence>
<keyword evidence="4 6" id="KW-0067">ATP-binding</keyword>